<feature type="compositionally biased region" description="Basic and acidic residues" evidence="1">
    <location>
        <begin position="77"/>
        <end position="88"/>
    </location>
</feature>
<gene>
    <name evidence="2" type="ORF">C6Q15_21340</name>
</gene>
<sequence>MRRRGLHGSEVGCGHRVCRGTAENDGNCDSSRGADRAGAAPARARGGSAAGPAVRHDAALQQRSGGQKKPGRIRPRSNNDKRRMVTRR</sequence>
<feature type="region of interest" description="Disordered" evidence="1">
    <location>
        <begin position="1"/>
        <end position="88"/>
    </location>
</feature>
<evidence type="ECO:0000256" key="1">
    <source>
        <dbReference type="SAM" id="MobiDB-lite"/>
    </source>
</evidence>
<organism evidence="2 3">
    <name type="scientific">Burkholderia multivorans</name>
    <dbReference type="NCBI Taxonomy" id="87883"/>
    <lineage>
        <taxon>Bacteria</taxon>
        <taxon>Pseudomonadati</taxon>
        <taxon>Pseudomonadota</taxon>
        <taxon>Betaproteobacteria</taxon>
        <taxon>Burkholderiales</taxon>
        <taxon>Burkholderiaceae</taxon>
        <taxon>Burkholderia</taxon>
        <taxon>Burkholderia cepacia complex</taxon>
    </lineage>
</organism>
<proteinExistence type="predicted"/>
<name>A0A2S9MHN9_9BURK</name>
<dbReference type="Proteomes" id="UP000238982">
    <property type="component" value="Unassembled WGS sequence"/>
</dbReference>
<feature type="compositionally biased region" description="Low complexity" evidence="1">
    <location>
        <begin position="36"/>
        <end position="53"/>
    </location>
</feature>
<evidence type="ECO:0000313" key="2">
    <source>
        <dbReference type="EMBL" id="PRF57991.1"/>
    </source>
</evidence>
<accession>A0A2S9MHN9</accession>
<reference evidence="2 3" key="1">
    <citation type="submission" date="2018-03" db="EMBL/GenBank/DDBJ databases">
        <authorList>
            <person name="Keele B.F."/>
        </authorList>
    </citation>
    <scope>NUCLEOTIDE SEQUENCE [LARGE SCALE GENOMIC DNA]</scope>
    <source>
        <strain evidence="2 3">AU19729</strain>
    </source>
</reference>
<dbReference type="EMBL" id="PVGH01000081">
    <property type="protein sequence ID" value="PRF57991.1"/>
    <property type="molecule type" value="Genomic_DNA"/>
</dbReference>
<evidence type="ECO:0000313" key="3">
    <source>
        <dbReference type="Proteomes" id="UP000238982"/>
    </source>
</evidence>
<comment type="caution">
    <text evidence="2">The sequence shown here is derived from an EMBL/GenBank/DDBJ whole genome shotgun (WGS) entry which is preliminary data.</text>
</comment>
<protein>
    <submittedName>
        <fullName evidence="2">Uncharacterized protein</fullName>
    </submittedName>
</protein>
<dbReference type="AlphaFoldDB" id="A0A2S9MHN9"/>